<feature type="compositionally biased region" description="Basic and acidic residues" evidence="11">
    <location>
        <begin position="54"/>
        <end position="71"/>
    </location>
</feature>
<dbReference type="Proteomes" id="UP000243515">
    <property type="component" value="Unassembled WGS sequence"/>
</dbReference>
<comment type="pathway">
    <text evidence="2">Glycolipid biosynthesis; glycosylphosphatidylinositol-anchor biosynthesis.</text>
</comment>
<dbReference type="CDD" id="cd16023">
    <property type="entry name" value="GPI_EPT_3"/>
    <property type="match status" value="1"/>
</dbReference>
<dbReference type="Pfam" id="PF01663">
    <property type="entry name" value="Phosphodiest"/>
    <property type="match status" value="1"/>
</dbReference>
<dbReference type="Gene3D" id="3.40.720.10">
    <property type="entry name" value="Alkaline Phosphatase, subunit A"/>
    <property type="match status" value="1"/>
</dbReference>
<dbReference type="InterPro" id="IPR039524">
    <property type="entry name" value="PIGO/GPI13"/>
</dbReference>
<evidence type="ECO:0000313" key="12">
    <source>
        <dbReference type="EMBL" id="OXV06871.1"/>
    </source>
</evidence>
<evidence type="ECO:0000256" key="2">
    <source>
        <dbReference type="ARBA" id="ARBA00004687"/>
    </source>
</evidence>
<evidence type="ECO:0000256" key="8">
    <source>
        <dbReference type="ARBA" id="ARBA00022989"/>
    </source>
</evidence>
<keyword evidence="8" id="KW-1133">Transmembrane helix</keyword>
<dbReference type="UniPathway" id="UPA00196"/>
<evidence type="ECO:0000256" key="9">
    <source>
        <dbReference type="ARBA" id="ARBA00023136"/>
    </source>
</evidence>
<dbReference type="PANTHER" id="PTHR23071">
    <property type="entry name" value="PHOSPHATIDYLINOSITOL GLYCAN"/>
    <property type="match status" value="1"/>
</dbReference>
<evidence type="ECO:0000256" key="5">
    <source>
        <dbReference type="ARBA" id="ARBA00022679"/>
    </source>
</evidence>
<feature type="region of interest" description="Disordered" evidence="11">
    <location>
        <begin position="1"/>
        <end position="71"/>
    </location>
</feature>
<dbReference type="EMBL" id="NPHW01005330">
    <property type="protein sequence ID" value="OXV06871.1"/>
    <property type="molecule type" value="Genomic_DNA"/>
</dbReference>
<evidence type="ECO:0000313" key="13">
    <source>
        <dbReference type="Proteomes" id="UP000243515"/>
    </source>
</evidence>
<dbReference type="PANTHER" id="PTHR23071:SF1">
    <property type="entry name" value="GPI ETHANOLAMINE PHOSPHATE TRANSFERASE 3"/>
    <property type="match status" value="1"/>
</dbReference>
<dbReference type="GO" id="GO:0006506">
    <property type="term" value="P:GPI anchor biosynthetic process"/>
    <property type="evidence" value="ECO:0007669"/>
    <property type="project" value="UniProtKB-UniPathway"/>
</dbReference>
<keyword evidence="4" id="KW-0337">GPI-anchor biosynthesis</keyword>
<dbReference type="OrthoDB" id="272139at2759"/>
<dbReference type="FunFam" id="3.40.720.10:FF:000058">
    <property type="entry name" value="Phosphoethanolamine N-methyltransferase, putative (AFU_orthologue AFUA_6G04290)"/>
    <property type="match status" value="1"/>
</dbReference>
<keyword evidence="6" id="KW-0812">Transmembrane</keyword>
<evidence type="ECO:0000256" key="7">
    <source>
        <dbReference type="ARBA" id="ARBA00022824"/>
    </source>
</evidence>
<name>A0A232LRS6_9EURO</name>
<dbReference type="InterPro" id="IPR037675">
    <property type="entry name" value="PIG-O_N"/>
</dbReference>
<evidence type="ECO:0000256" key="11">
    <source>
        <dbReference type="SAM" id="MobiDB-lite"/>
    </source>
</evidence>
<evidence type="ECO:0000256" key="6">
    <source>
        <dbReference type="ARBA" id="ARBA00022692"/>
    </source>
</evidence>
<comment type="caution">
    <text evidence="12">The sequence shown here is derived from an EMBL/GenBank/DDBJ whole genome shotgun (WGS) entry which is preliminary data.</text>
</comment>
<dbReference type="InterPro" id="IPR017850">
    <property type="entry name" value="Alkaline_phosphatase_core_sf"/>
</dbReference>
<comment type="similarity">
    <text evidence="3">Belongs to the PIGG/PIGN/PIGO family. PIGO subfamily.</text>
</comment>
<evidence type="ECO:0000256" key="1">
    <source>
        <dbReference type="ARBA" id="ARBA00004477"/>
    </source>
</evidence>
<gene>
    <name evidence="12" type="ORF">Egran_05364</name>
</gene>
<dbReference type="GO" id="GO:0005789">
    <property type="term" value="C:endoplasmic reticulum membrane"/>
    <property type="evidence" value="ECO:0007669"/>
    <property type="project" value="UniProtKB-SubCell"/>
</dbReference>
<keyword evidence="7" id="KW-0256">Endoplasmic reticulum</keyword>
<keyword evidence="5" id="KW-0808">Transferase</keyword>
<dbReference type="GO" id="GO:0051377">
    <property type="term" value="F:mannose-ethanolamine phosphotransferase activity"/>
    <property type="evidence" value="ECO:0007669"/>
    <property type="project" value="EnsemblFungi"/>
</dbReference>
<dbReference type="SUPFAM" id="SSF53649">
    <property type="entry name" value="Alkaline phosphatase-like"/>
    <property type="match status" value="1"/>
</dbReference>
<accession>A0A232LRS6</accession>
<protein>
    <submittedName>
        <fullName evidence="12">Uncharacterized protein</fullName>
    </submittedName>
</protein>
<evidence type="ECO:0000256" key="4">
    <source>
        <dbReference type="ARBA" id="ARBA00022502"/>
    </source>
</evidence>
<evidence type="ECO:0000256" key="3">
    <source>
        <dbReference type="ARBA" id="ARBA00008695"/>
    </source>
</evidence>
<sequence>MPPVKAEETLNNNLPSSRPPQRHPSTEYRSVRNQWPKAQTEAGRHGHGSVGKTCRTEGDITGSEKIKDDQKLQEREREFKVKHLCILGTLLWILFLHIVGIFFFTKGFLLTRLVLENKSSCDILPFEEHGSTEHGGSTRAACWHPKTFDKTIFLVIDALRYDFTVPFRPTAEGEGQHIFHDNIPILYETAVQSPQNAFLLPFIADPPTATLQRLKGLTTGTLPTFIDVGSNFAGTAIDEDNLVAQLRTAGKTLVHLGDDTWHSLFPGYFDPNLTHPYDSFNVWDLHTVDNGVNEHLFPLLHPDNTTKWDIIFGHYLGVDHAGHRYGPNHAAMAAKLKQMDEVIRRLIALVDDDTLLVVIGDHGMDSKGDHGGESDDEVEAALWMYSKKGIFGRTNPDYIMPPKSAKERPVPQIDIVPTLSLLLGIPIPFNNLGSPIEEAFVGRDGSDFKNLVSVNRLTSAQIRRYQRHYSAARGVDESQVSGPLSLWMQAEADWHKLLKPGNSDLVLLRSIYNSYKEYQRHTLSLCRSLWARFDVPSMIEGILVLWGALFTLIFYARGGQGNQAELSFSSLPRIGVGLGLGAVAGLVVMSAGLASIPVLEIMALGAALGSILGAASTVLWTPASLMSPFPTSLWGWLAVFFTVSQSIGFASNSYTIWEDEILLFFLTTFGTLAGVSSMRQKSSGDRILGVYHSILFVALGRIASFSRLCREEQMPLCRSTYYSSATSSTSAPWQLLISFVLSLLLPAVVRSFYTGSKSYEGSAPLWIGFAFRAGLLTSAFFWTLNAADDGEWFTVGKGSLKAIGIVLAQLVLAIAFAAGTATFVWAKPCVRINVTEVTYQDSDNTPRPTITILGFANVHGTRFFLLVTNFCLAITLMQKPMGQGAIGLQLWQILSLLEILDTNSLSVGNSAVGPVVLGLLGSFYYFKTGHQATLSSIQWESAFIPLSSVRYPWSPLLVILNTFGAQILAAVALPLVVLWKRPVYTGGVSLSTSQTSPSSSRTPSSSVDCLLSNVAQAASTHILYYATINLATSMWAGHLRRHLMLYRIFSPRFMMGAAVLGVVDIVITFIAVVAVRWNTASVAYVFGFIPHS</sequence>
<organism evidence="12 13">
    <name type="scientific">Elaphomyces granulatus</name>
    <dbReference type="NCBI Taxonomy" id="519963"/>
    <lineage>
        <taxon>Eukaryota</taxon>
        <taxon>Fungi</taxon>
        <taxon>Dikarya</taxon>
        <taxon>Ascomycota</taxon>
        <taxon>Pezizomycotina</taxon>
        <taxon>Eurotiomycetes</taxon>
        <taxon>Eurotiomycetidae</taxon>
        <taxon>Eurotiales</taxon>
        <taxon>Elaphomycetaceae</taxon>
        <taxon>Elaphomyces</taxon>
    </lineage>
</organism>
<evidence type="ECO:0000256" key="10">
    <source>
        <dbReference type="ARBA" id="ARBA00023180"/>
    </source>
</evidence>
<keyword evidence="9" id="KW-0472">Membrane</keyword>
<comment type="subcellular location">
    <subcellularLocation>
        <location evidence="1">Endoplasmic reticulum membrane</location>
        <topology evidence="1">Multi-pass membrane protein</topology>
    </subcellularLocation>
</comment>
<reference evidence="12 13" key="1">
    <citation type="journal article" date="2015" name="Environ. Microbiol.">
        <title>Metagenome sequence of Elaphomyces granulatus from sporocarp tissue reveals Ascomycota ectomycorrhizal fingerprints of genome expansion and a Proteobacteria-rich microbiome.</title>
        <authorList>
            <person name="Quandt C.A."/>
            <person name="Kohler A."/>
            <person name="Hesse C.N."/>
            <person name="Sharpton T.J."/>
            <person name="Martin F."/>
            <person name="Spatafora J.W."/>
        </authorList>
    </citation>
    <scope>NUCLEOTIDE SEQUENCE [LARGE SCALE GENOMIC DNA]</scope>
    <source>
        <strain evidence="12 13">OSC145934</strain>
    </source>
</reference>
<proteinExistence type="inferred from homology"/>
<keyword evidence="10" id="KW-0325">Glycoprotein</keyword>
<dbReference type="AlphaFoldDB" id="A0A232LRS6"/>
<keyword evidence="13" id="KW-1185">Reference proteome</keyword>
<dbReference type="InterPro" id="IPR002591">
    <property type="entry name" value="Phosphodiest/P_Trfase"/>
</dbReference>